<evidence type="ECO:0000313" key="3">
    <source>
        <dbReference type="EMBL" id="KAG5548003.1"/>
    </source>
</evidence>
<feature type="compositionally biased region" description="Basic residues" evidence="2">
    <location>
        <begin position="16"/>
        <end position="28"/>
    </location>
</feature>
<comment type="caution">
    <text evidence="3">The sequence shown here is derived from an EMBL/GenBank/DDBJ whole genome shotgun (WGS) entry which is preliminary data.</text>
</comment>
<proteinExistence type="predicted"/>
<feature type="compositionally biased region" description="Basic and acidic residues" evidence="2">
    <location>
        <begin position="36"/>
        <end position="45"/>
    </location>
</feature>
<organism evidence="3 4">
    <name type="scientific">Rhododendron griersonianum</name>
    <dbReference type="NCBI Taxonomy" id="479676"/>
    <lineage>
        <taxon>Eukaryota</taxon>
        <taxon>Viridiplantae</taxon>
        <taxon>Streptophyta</taxon>
        <taxon>Embryophyta</taxon>
        <taxon>Tracheophyta</taxon>
        <taxon>Spermatophyta</taxon>
        <taxon>Magnoliopsida</taxon>
        <taxon>eudicotyledons</taxon>
        <taxon>Gunneridae</taxon>
        <taxon>Pentapetalae</taxon>
        <taxon>asterids</taxon>
        <taxon>Ericales</taxon>
        <taxon>Ericaceae</taxon>
        <taxon>Ericoideae</taxon>
        <taxon>Rhodoreae</taxon>
        <taxon>Rhododendron</taxon>
    </lineage>
</organism>
<reference evidence="3" key="1">
    <citation type="submission" date="2020-08" db="EMBL/GenBank/DDBJ databases">
        <title>Plant Genome Project.</title>
        <authorList>
            <person name="Zhang R.-G."/>
        </authorList>
    </citation>
    <scope>NUCLEOTIDE SEQUENCE</scope>
    <source>
        <strain evidence="3">WSP0</strain>
        <tissue evidence="3">Leaf</tissue>
    </source>
</reference>
<evidence type="ECO:0000256" key="1">
    <source>
        <dbReference type="SAM" id="Coils"/>
    </source>
</evidence>
<keyword evidence="1" id="KW-0175">Coiled coil</keyword>
<gene>
    <name evidence="3" type="ORF">RHGRI_013633</name>
</gene>
<sequence length="639" mass="74627">MIQNPKNPPENPERPKRFKMVARKKTTKKPLQQQEEGIKTRSETTKKRKEKEKQLEEEEEETEVKPKRRTKKQKKQEEEEEEKKEEEDVKEVKEEDVKPKRLQYSIVSLLHDVKFNEIQSEQIQKSPFANMLFAIIEGSIDEQMVKKSDPILVKLIETYKRGQVKFLLAGKDIALTNLELGVIFGITSGLVKIHIATHGRRPDTEFANRVFAGASTMHLPTMRVTIDNILKPPVKKQKKKQKQVSEIEDAKELACLLTLYTIGTLFFPTTGPNLNCSYLKLVEDWENSVNYNCSAFITNYLVNELNSKNPTIVGGCTTALLYWLCEHTHIMEPAQHTFPRFMKWKMNDLAAKLVEAPLRSLPEGMVKQPELELTEQERGLFAALDLHEQEELQQRIEVLEKENNVMKVKIEDRDNKIQERDLLIVELHQNVESLQNEISGYRKQSADYTDIEKETCSLHFEVEMLKEDVIKNQVEIGGLYVEKDIVEEKIEEVTEELHDIAAHCVSQHYKDQKIIEELEKQKNNLTEHKQSKNVHHHESPIHDEEAIEEEIDQTIKFTISSINAEPQKTTKKRLRKAHTMDPSSLTKRVNKREDRKEKNMEDFQVYRRKTRKEKQAEKTAPELQYMGVEMKNCNIWVLK</sequence>
<evidence type="ECO:0000256" key="2">
    <source>
        <dbReference type="SAM" id="MobiDB-lite"/>
    </source>
</evidence>
<feature type="coiled-coil region" evidence="1">
    <location>
        <begin position="382"/>
        <end position="444"/>
    </location>
</feature>
<evidence type="ECO:0000313" key="4">
    <source>
        <dbReference type="Proteomes" id="UP000823749"/>
    </source>
</evidence>
<name>A0AAV6K6A5_9ERIC</name>
<keyword evidence="4" id="KW-1185">Reference proteome</keyword>
<dbReference type="Proteomes" id="UP000823749">
    <property type="component" value="Chromosome 5"/>
</dbReference>
<accession>A0AAV6K6A5</accession>
<feature type="region of interest" description="Disordered" evidence="2">
    <location>
        <begin position="1"/>
        <end position="94"/>
    </location>
</feature>
<feature type="region of interest" description="Disordered" evidence="2">
    <location>
        <begin position="567"/>
        <end position="598"/>
    </location>
</feature>
<feature type="compositionally biased region" description="Pro residues" evidence="2">
    <location>
        <begin position="1"/>
        <end position="10"/>
    </location>
</feature>
<protein>
    <recommendedName>
        <fullName evidence="5">Aminotransferase-like plant mobile domain-containing protein</fullName>
    </recommendedName>
</protein>
<dbReference type="EMBL" id="JACTNZ010000005">
    <property type="protein sequence ID" value="KAG5548003.1"/>
    <property type="molecule type" value="Genomic_DNA"/>
</dbReference>
<dbReference type="AlphaFoldDB" id="A0AAV6K6A5"/>
<feature type="coiled-coil region" evidence="1">
    <location>
        <begin position="483"/>
        <end position="535"/>
    </location>
</feature>
<evidence type="ECO:0008006" key="5">
    <source>
        <dbReference type="Google" id="ProtNLM"/>
    </source>
</evidence>